<evidence type="ECO:0000256" key="4">
    <source>
        <dbReference type="PIRNR" id="PIRNR006181"/>
    </source>
</evidence>
<dbReference type="CDD" id="cd00002">
    <property type="entry name" value="YbaK_deacylase"/>
    <property type="match status" value="1"/>
</dbReference>
<dbReference type="PATRIC" id="fig|66712.6.peg.1035"/>
<dbReference type="InterPro" id="IPR036754">
    <property type="entry name" value="YbaK/aa-tRNA-synt-asso_dom_sf"/>
</dbReference>
<dbReference type="GO" id="GO:0006412">
    <property type="term" value="P:translation"/>
    <property type="evidence" value="ECO:0007669"/>
    <property type="project" value="UniProtKB-KW"/>
</dbReference>
<dbReference type="GO" id="GO:0016829">
    <property type="term" value="F:lyase activity"/>
    <property type="evidence" value="ECO:0007669"/>
    <property type="project" value="UniProtKB-KW"/>
</dbReference>
<keyword evidence="3 4" id="KW-0456">Lyase</keyword>
<gene>
    <name evidence="6" type="primary">EbsC</name>
    <name evidence="6" type="synonym">ybaK</name>
    <name evidence="6" type="ORF">PFCIRM138_03185</name>
</gene>
<evidence type="ECO:0000256" key="1">
    <source>
        <dbReference type="ARBA" id="ARBA00009798"/>
    </source>
</evidence>
<dbReference type="SUPFAM" id="SSF55826">
    <property type="entry name" value="YbaK/ProRS associated domain"/>
    <property type="match status" value="1"/>
</dbReference>
<dbReference type="NCBIfam" id="TIGR00011">
    <property type="entry name" value="YbaK_EbsC"/>
    <property type="match status" value="1"/>
</dbReference>
<evidence type="ECO:0000259" key="5">
    <source>
        <dbReference type="Pfam" id="PF04073"/>
    </source>
</evidence>
<evidence type="ECO:0000256" key="2">
    <source>
        <dbReference type="ARBA" id="ARBA00022917"/>
    </source>
</evidence>
<dbReference type="PANTHER" id="PTHR30411">
    <property type="entry name" value="CYTOPLASMIC PROTEIN"/>
    <property type="match status" value="1"/>
</dbReference>
<accession>A0A068VRQ8</accession>
<dbReference type="RefSeq" id="WP_013161077.1">
    <property type="nucleotide sequence ID" value="NZ_CP010341.1"/>
</dbReference>
<organism evidence="6">
    <name type="scientific">Propionibacterium freudenreichii subsp. freudenreichii</name>
    <dbReference type="NCBI Taxonomy" id="66712"/>
    <lineage>
        <taxon>Bacteria</taxon>
        <taxon>Bacillati</taxon>
        <taxon>Actinomycetota</taxon>
        <taxon>Actinomycetes</taxon>
        <taxon>Propionibacteriales</taxon>
        <taxon>Propionibacteriaceae</taxon>
        <taxon>Propionibacterium</taxon>
    </lineage>
</organism>
<dbReference type="Gene3D" id="3.90.960.10">
    <property type="entry name" value="YbaK/aminoacyl-tRNA synthetase-associated domain"/>
    <property type="match status" value="1"/>
</dbReference>
<sequence length="172" mass="18089">MSKSANKSTGTPATVALARTGLPHTLHPYVHDPRSRYFGEEAAAALHVDPARVFKTLVVELTSGPEPLVTAVIPADNHLDLKQIAALSKAKRAALADPAVAQRVTGFVRGGISPLGQKRQTPVIIDQSAAAAPTIFVSGGRRGLSVEMAPDDLVRATHGRLGTISRPGLHWS</sequence>
<comment type="similarity">
    <text evidence="1 4">Belongs to the prolyl-tRNA editing family. YbaK/EbsC subfamily.</text>
</comment>
<dbReference type="PANTHER" id="PTHR30411:SF0">
    <property type="entry name" value="CYS-TRNA(PRO)_CYS-TRNA(CYS) DEACYLASE YBAK"/>
    <property type="match status" value="1"/>
</dbReference>
<evidence type="ECO:0000256" key="3">
    <source>
        <dbReference type="ARBA" id="ARBA00023239"/>
    </source>
</evidence>
<dbReference type="EC" id="4.2.-.-" evidence="4"/>
<protein>
    <recommendedName>
        <fullName evidence="4">Cys-tRNA(Pro)/Cys-tRNA(Cys) deacylase</fullName>
        <ecNumber evidence="4">4.2.-.-</ecNumber>
    </recommendedName>
</protein>
<feature type="domain" description="YbaK/aminoacyl-tRNA synthetase-associated" evidence="5">
    <location>
        <begin position="40"/>
        <end position="155"/>
    </location>
</feature>
<evidence type="ECO:0000313" key="6">
    <source>
        <dbReference type="EMBL" id="CEP25941.1"/>
    </source>
</evidence>
<dbReference type="GO" id="GO:0002161">
    <property type="term" value="F:aminoacyl-tRNA deacylase activity"/>
    <property type="evidence" value="ECO:0007669"/>
    <property type="project" value="InterPro"/>
</dbReference>
<dbReference type="PIRSF" id="PIRSF006181">
    <property type="entry name" value="EbsC_YbaK"/>
    <property type="match status" value="1"/>
</dbReference>
<keyword evidence="2 4" id="KW-0648">Protein biosynthesis</keyword>
<dbReference type="KEGG" id="pfre:RM25_1010"/>
<dbReference type="InterPro" id="IPR007214">
    <property type="entry name" value="YbaK/aa-tRNA-synth-assoc-dom"/>
</dbReference>
<dbReference type="Pfam" id="PF04073">
    <property type="entry name" value="tRNA_edit"/>
    <property type="match status" value="1"/>
</dbReference>
<dbReference type="AlphaFoldDB" id="A0A068VRQ8"/>
<name>A0A068VRQ8_PROFF</name>
<reference evidence="6" key="1">
    <citation type="submission" date="2014-08" db="EMBL/GenBank/DDBJ databases">
        <authorList>
            <person name="Falentin Helene"/>
        </authorList>
    </citation>
    <scope>NUCLEOTIDE SEQUENCE</scope>
</reference>
<dbReference type="InterPro" id="IPR004369">
    <property type="entry name" value="Prolyl-tRNA_editing_YbaK/EbsC"/>
</dbReference>
<proteinExistence type="inferred from homology"/>
<dbReference type="EMBL" id="LM676387">
    <property type="protein sequence ID" value="CEP25941.1"/>
    <property type="molecule type" value="Genomic_DNA"/>
</dbReference>
<dbReference type="GeneID" id="61222157"/>